<protein>
    <submittedName>
        <fullName evidence="2">Uncharacterized protein</fullName>
    </submittedName>
</protein>
<keyword evidence="3" id="KW-1185">Reference proteome</keyword>
<dbReference type="EMBL" id="CM026425">
    <property type="protein sequence ID" value="KAG0577904.1"/>
    <property type="molecule type" value="Genomic_DNA"/>
</dbReference>
<gene>
    <name evidence="2" type="ORF">KC19_5G190600</name>
</gene>
<evidence type="ECO:0000313" key="2">
    <source>
        <dbReference type="EMBL" id="KAG0577904.1"/>
    </source>
</evidence>
<name>A0A8T0I370_CERPU</name>
<sequence length="133" mass="14503">MWWPWRNVNRGVVELISRQGKGGVEGRGPNPEAREESAAREMVRMPWIASSCMISKSLGQNTPSNEGTKEPRKEGKTEQSTSTGPRALSAKAGTPRMDGSWGGSVVMGRGRRCHSKRPSPACGGRARWDGIRV</sequence>
<dbReference type="Proteomes" id="UP000822688">
    <property type="component" value="Chromosome 5"/>
</dbReference>
<evidence type="ECO:0000256" key="1">
    <source>
        <dbReference type="SAM" id="MobiDB-lite"/>
    </source>
</evidence>
<dbReference type="AlphaFoldDB" id="A0A8T0I370"/>
<feature type="region of interest" description="Disordered" evidence="1">
    <location>
        <begin position="19"/>
        <end position="133"/>
    </location>
</feature>
<feature type="compositionally biased region" description="Polar residues" evidence="1">
    <location>
        <begin position="52"/>
        <end position="66"/>
    </location>
</feature>
<proteinExistence type="predicted"/>
<organism evidence="2 3">
    <name type="scientific">Ceratodon purpureus</name>
    <name type="common">Fire moss</name>
    <name type="synonym">Dicranum purpureum</name>
    <dbReference type="NCBI Taxonomy" id="3225"/>
    <lineage>
        <taxon>Eukaryota</taxon>
        <taxon>Viridiplantae</taxon>
        <taxon>Streptophyta</taxon>
        <taxon>Embryophyta</taxon>
        <taxon>Bryophyta</taxon>
        <taxon>Bryophytina</taxon>
        <taxon>Bryopsida</taxon>
        <taxon>Dicranidae</taxon>
        <taxon>Pseudoditrichales</taxon>
        <taxon>Ditrichaceae</taxon>
        <taxon>Ceratodon</taxon>
    </lineage>
</organism>
<reference evidence="2" key="1">
    <citation type="submission" date="2020-06" db="EMBL/GenBank/DDBJ databases">
        <title>WGS assembly of Ceratodon purpureus strain R40.</title>
        <authorList>
            <person name="Carey S.B."/>
            <person name="Jenkins J."/>
            <person name="Shu S."/>
            <person name="Lovell J.T."/>
            <person name="Sreedasyam A."/>
            <person name="Maumus F."/>
            <person name="Tiley G.P."/>
            <person name="Fernandez-Pozo N."/>
            <person name="Barry K."/>
            <person name="Chen C."/>
            <person name="Wang M."/>
            <person name="Lipzen A."/>
            <person name="Daum C."/>
            <person name="Saski C.A."/>
            <person name="Payton A.C."/>
            <person name="Mcbreen J.C."/>
            <person name="Conrad R.E."/>
            <person name="Kollar L.M."/>
            <person name="Olsson S."/>
            <person name="Huttunen S."/>
            <person name="Landis J.B."/>
            <person name="Wickett N.J."/>
            <person name="Johnson M.G."/>
            <person name="Rensing S.A."/>
            <person name="Grimwood J."/>
            <person name="Schmutz J."/>
            <person name="Mcdaniel S.F."/>
        </authorList>
    </citation>
    <scope>NUCLEOTIDE SEQUENCE</scope>
    <source>
        <strain evidence="2">R40</strain>
    </source>
</reference>
<evidence type="ECO:0000313" key="3">
    <source>
        <dbReference type="Proteomes" id="UP000822688"/>
    </source>
</evidence>
<comment type="caution">
    <text evidence="2">The sequence shown here is derived from an EMBL/GenBank/DDBJ whole genome shotgun (WGS) entry which is preliminary data.</text>
</comment>
<feature type="compositionally biased region" description="Basic and acidic residues" evidence="1">
    <location>
        <begin position="32"/>
        <end position="43"/>
    </location>
</feature>
<accession>A0A8T0I370</accession>
<feature type="compositionally biased region" description="Basic and acidic residues" evidence="1">
    <location>
        <begin position="67"/>
        <end position="77"/>
    </location>
</feature>